<keyword evidence="1" id="KW-0472">Membrane</keyword>
<evidence type="ECO:0000313" key="2">
    <source>
        <dbReference type="EMBL" id="MET3866735.1"/>
    </source>
</evidence>
<gene>
    <name evidence="2" type="ORF">ABIC20_004044</name>
</gene>
<comment type="caution">
    <text evidence="2">The sequence shown here is derived from an EMBL/GenBank/DDBJ whole genome shotgun (WGS) entry which is preliminary data.</text>
</comment>
<reference evidence="2 3" key="1">
    <citation type="submission" date="2024-06" db="EMBL/GenBank/DDBJ databases">
        <title>Genomics of switchgrass bacterial isolates.</title>
        <authorList>
            <person name="Shade A."/>
        </authorList>
    </citation>
    <scope>NUCLEOTIDE SEQUENCE [LARGE SCALE GENOMIC DNA]</scope>
    <source>
        <strain evidence="2 3">PvP084</strain>
    </source>
</reference>
<sequence>MNALFVSGSARAVPTCGGAAILDLALCLILSVTVVGLLLLAL</sequence>
<keyword evidence="1" id="KW-0812">Transmembrane</keyword>
<accession>A0ABV2NJP8</accession>
<dbReference type="GeneID" id="91146385"/>
<dbReference type="EMBL" id="JBEPNW010000002">
    <property type="protein sequence ID" value="MET3866735.1"/>
    <property type="molecule type" value="Genomic_DNA"/>
</dbReference>
<proteinExistence type="predicted"/>
<feature type="transmembrane region" description="Helical" evidence="1">
    <location>
        <begin position="20"/>
        <end position="41"/>
    </location>
</feature>
<keyword evidence="1" id="KW-1133">Transmembrane helix</keyword>
<dbReference type="Proteomes" id="UP001549119">
    <property type="component" value="Unassembled WGS sequence"/>
</dbReference>
<protein>
    <submittedName>
        <fullName evidence="2">Uncharacterized protein</fullName>
    </submittedName>
</protein>
<name>A0ABV2NJP8_9HYPH</name>
<evidence type="ECO:0000256" key="1">
    <source>
        <dbReference type="SAM" id="Phobius"/>
    </source>
</evidence>
<organism evidence="2 3">
    <name type="scientific">Methylobacterium radiotolerans</name>
    <dbReference type="NCBI Taxonomy" id="31998"/>
    <lineage>
        <taxon>Bacteria</taxon>
        <taxon>Pseudomonadati</taxon>
        <taxon>Pseudomonadota</taxon>
        <taxon>Alphaproteobacteria</taxon>
        <taxon>Hyphomicrobiales</taxon>
        <taxon>Methylobacteriaceae</taxon>
        <taxon>Methylobacterium</taxon>
    </lineage>
</organism>
<dbReference type="RefSeq" id="WP_012320485.1">
    <property type="nucleotide sequence ID" value="NZ_CP090579.1"/>
</dbReference>
<evidence type="ECO:0000313" key="3">
    <source>
        <dbReference type="Proteomes" id="UP001549119"/>
    </source>
</evidence>
<keyword evidence="3" id="KW-1185">Reference proteome</keyword>